<proteinExistence type="predicted"/>
<dbReference type="OrthoDB" id="1740536at2759"/>
<evidence type="ECO:0000313" key="1">
    <source>
        <dbReference type="EMBL" id="CAC5359231.1"/>
    </source>
</evidence>
<organism evidence="1 2">
    <name type="scientific">Mytilus coruscus</name>
    <name type="common">Sea mussel</name>
    <dbReference type="NCBI Taxonomy" id="42192"/>
    <lineage>
        <taxon>Eukaryota</taxon>
        <taxon>Metazoa</taxon>
        <taxon>Spiralia</taxon>
        <taxon>Lophotrochozoa</taxon>
        <taxon>Mollusca</taxon>
        <taxon>Bivalvia</taxon>
        <taxon>Autobranchia</taxon>
        <taxon>Pteriomorphia</taxon>
        <taxon>Mytilida</taxon>
        <taxon>Mytiloidea</taxon>
        <taxon>Mytilidae</taxon>
        <taxon>Mytilinae</taxon>
        <taxon>Mytilus</taxon>
    </lineage>
</organism>
<accession>A0A6J8A132</accession>
<name>A0A6J8A132_MYTCO</name>
<keyword evidence="2" id="KW-1185">Reference proteome</keyword>
<dbReference type="EMBL" id="CACVKT020000438">
    <property type="protein sequence ID" value="CAC5359231.1"/>
    <property type="molecule type" value="Genomic_DNA"/>
</dbReference>
<sequence length="198" mass="23071">MTEVTNNQCVGFRPVFSEEYLKSQAKDVTKSRNNLKCAFLKKYEFSSGQNFQTSTELINISQREEESLSEYINRLHILSEVHNYGEQFTLWKLRNKCKPELMQQMAFGKWPETVAEAENRLRSVEATSKCLQEEEQKRMQDNIVTELRPEMEKMLQQISAVNSKALQQPSTSLTMVEPLLNSDDDCKAKVQHRTRTPR</sequence>
<gene>
    <name evidence="1" type="ORF">MCOR_2178</name>
</gene>
<evidence type="ECO:0008006" key="3">
    <source>
        <dbReference type="Google" id="ProtNLM"/>
    </source>
</evidence>
<dbReference type="Proteomes" id="UP000507470">
    <property type="component" value="Unassembled WGS sequence"/>
</dbReference>
<dbReference type="AlphaFoldDB" id="A0A6J8A132"/>
<evidence type="ECO:0000313" key="2">
    <source>
        <dbReference type="Proteomes" id="UP000507470"/>
    </source>
</evidence>
<protein>
    <recommendedName>
        <fullName evidence="3">Retrotransposon gag domain-containing protein</fullName>
    </recommendedName>
</protein>
<reference evidence="1 2" key="1">
    <citation type="submission" date="2020-06" db="EMBL/GenBank/DDBJ databases">
        <authorList>
            <person name="Li R."/>
            <person name="Bekaert M."/>
        </authorList>
    </citation>
    <scope>NUCLEOTIDE SEQUENCE [LARGE SCALE GENOMIC DNA]</scope>
    <source>
        <strain evidence="2">wild</strain>
    </source>
</reference>